<dbReference type="Proteomes" id="UP000483035">
    <property type="component" value="Unassembled WGS sequence"/>
</dbReference>
<accession>A0A6L9UG69</accession>
<feature type="compositionally biased region" description="Polar residues" evidence="1">
    <location>
        <begin position="39"/>
        <end position="48"/>
    </location>
</feature>
<feature type="region of interest" description="Disordered" evidence="1">
    <location>
        <begin position="19"/>
        <end position="57"/>
    </location>
</feature>
<reference evidence="2 3" key="1">
    <citation type="submission" date="2019-12" db="EMBL/GenBank/DDBJ databases">
        <title>Rhizobium genotypes associated with high levels of biological nitrogen fixation by grain legumes in a temperate-maritime cropping system.</title>
        <authorList>
            <person name="Maluk M."/>
            <person name="Francesc Ferrando Molina F."/>
            <person name="Lopez Del Egido L."/>
            <person name="Lafos M."/>
            <person name="Langarica-Fuentes A."/>
            <person name="Gebre Yohannes G."/>
            <person name="Young M.W."/>
            <person name="Martin P."/>
            <person name="Gantlett R."/>
            <person name="Kenicer G."/>
            <person name="Hawes C."/>
            <person name="Begg G.S."/>
            <person name="Quilliam R.S."/>
            <person name="Squire G.R."/>
            <person name="Poole P.S."/>
            <person name="Young P.W."/>
            <person name="Iannetta P.M."/>
            <person name="James E.K."/>
        </authorList>
    </citation>
    <scope>NUCLEOTIDE SEQUENCE [LARGE SCALE GENOMIC DNA]</scope>
    <source>
        <strain evidence="2 3">JHI1118</strain>
    </source>
</reference>
<evidence type="ECO:0000313" key="2">
    <source>
        <dbReference type="EMBL" id="NEI75015.1"/>
    </source>
</evidence>
<organism evidence="2 3">
    <name type="scientific">Rhizobium lusitanum</name>
    <dbReference type="NCBI Taxonomy" id="293958"/>
    <lineage>
        <taxon>Bacteria</taxon>
        <taxon>Pseudomonadati</taxon>
        <taxon>Pseudomonadota</taxon>
        <taxon>Alphaproteobacteria</taxon>
        <taxon>Hyphomicrobiales</taxon>
        <taxon>Rhizobiaceae</taxon>
        <taxon>Rhizobium/Agrobacterium group</taxon>
        <taxon>Rhizobium</taxon>
    </lineage>
</organism>
<name>A0A6L9UG69_9HYPH</name>
<proteinExistence type="predicted"/>
<feature type="compositionally biased region" description="Gly residues" evidence="1">
    <location>
        <begin position="22"/>
        <end position="31"/>
    </location>
</feature>
<dbReference type="EMBL" id="WUEY01000053">
    <property type="protein sequence ID" value="NEI75015.1"/>
    <property type="molecule type" value="Genomic_DNA"/>
</dbReference>
<dbReference type="AlphaFoldDB" id="A0A6L9UG69"/>
<comment type="caution">
    <text evidence="2">The sequence shown here is derived from an EMBL/GenBank/DDBJ whole genome shotgun (WGS) entry which is preliminary data.</text>
</comment>
<evidence type="ECO:0000256" key="1">
    <source>
        <dbReference type="SAM" id="MobiDB-lite"/>
    </source>
</evidence>
<protein>
    <submittedName>
        <fullName evidence="2">Uncharacterized protein</fullName>
    </submittedName>
</protein>
<evidence type="ECO:0000313" key="3">
    <source>
        <dbReference type="Proteomes" id="UP000483035"/>
    </source>
</evidence>
<sequence>MMSKTNAEKILRRALRQVKNTSGGGHLGGTNFGQAFDAKTSSTKSGNNKARKPERMK</sequence>
<gene>
    <name evidence="2" type="ORF">GR212_36430</name>
</gene>